<keyword evidence="4" id="KW-1185">Reference proteome</keyword>
<keyword evidence="2 5" id="KW-0812">Transmembrane</keyword>
<dbReference type="Ensembl" id="ENSXETT00000069569">
    <property type="protein sequence ID" value="ENSXETP00000070265"/>
    <property type="gene ID" value="ENSXETG00000036823"/>
</dbReference>
<gene>
    <name evidence="3 5 6" type="primary">tmem40</name>
</gene>
<dbReference type="Proteomes" id="UP000008143">
    <property type="component" value="Chromosome 4"/>
</dbReference>
<feature type="transmembrane region" description="Helical" evidence="2">
    <location>
        <begin position="237"/>
        <end position="257"/>
    </location>
</feature>
<dbReference type="Xenbase" id="XB-GENE-6462793">
    <property type="gene designation" value="tmem40"/>
</dbReference>
<evidence type="ECO:0000313" key="5">
    <source>
        <dbReference type="RefSeq" id="XP_031757126.1"/>
    </source>
</evidence>
<dbReference type="KEGG" id="xtr:100485302"/>
<feature type="compositionally biased region" description="Basic and acidic residues" evidence="1">
    <location>
        <begin position="183"/>
        <end position="215"/>
    </location>
</feature>
<reference evidence="5" key="3">
    <citation type="submission" date="2025-04" db="UniProtKB">
        <authorList>
            <consortium name="RefSeq"/>
        </authorList>
    </citation>
    <scope>IDENTIFICATION</scope>
    <source>
        <strain evidence="5">Nigerian</strain>
        <tissue evidence="5">Liver and blood</tissue>
    </source>
</reference>
<dbReference type="AlphaFoldDB" id="A0A6I8QP65"/>
<sequence length="310" mass="35009">MEAGHFQIPNLSPDQQEIFRKAFSQDLEKLKSDEGLGAPSWDLFINLCKAPALSILTQEEAQTLLQLAPPSQQRDAVLKSIEEKGPSAIFILYLFLNLHNEERYGEMPSSTDNDEKLGIISTVRDNFLLVLRKKVMELAQRSRLSAPQGGVRPGSAVATVKPMAPNKESPQGKSQEDPESTDDIIKEEKKEIHPVTERSREKDKKKKEMEKHHVADTVDGPRHRNRKYWGIRKDDEFFHFIIICFAVGASLISSYNYSDWTVSAGIGLLAFASLETIGIYFGLVYRIRTVIEAFLPLLRKSPLASLQKEQ</sequence>
<dbReference type="InterPro" id="IPR026181">
    <property type="entry name" value="TMEM40"/>
</dbReference>
<name>A0A6I8QP65_XENTR</name>
<dbReference type="PANTHER" id="PTHR16108:SF2">
    <property type="entry name" value="TRANSMEMBRANE PROTEIN 40"/>
    <property type="match status" value="1"/>
</dbReference>
<evidence type="ECO:0000256" key="1">
    <source>
        <dbReference type="SAM" id="MobiDB-lite"/>
    </source>
</evidence>
<organism evidence="3">
    <name type="scientific">Xenopus tropicalis</name>
    <name type="common">Western clawed frog</name>
    <name type="synonym">Silurana tropicalis</name>
    <dbReference type="NCBI Taxonomy" id="8364"/>
    <lineage>
        <taxon>Eukaryota</taxon>
        <taxon>Metazoa</taxon>
        <taxon>Chordata</taxon>
        <taxon>Craniata</taxon>
        <taxon>Vertebrata</taxon>
        <taxon>Euteleostomi</taxon>
        <taxon>Amphibia</taxon>
        <taxon>Batrachia</taxon>
        <taxon>Anura</taxon>
        <taxon>Pipoidea</taxon>
        <taxon>Pipidae</taxon>
        <taxon>Xenopodinae</taxon>
        <taxon>Xenopus</taxon>
        <taxon>Silurana</taxon>
    </lineage>
</organism>
<evidence type="ECO:0000256" key="2">
    <source>
        <dbReference type="SAM" id="Phobius"/>
    </source>
</evidence>
<dbReference type="CTD" id="55287"/>
<dbReference type="Bgee" id="ENSXETG00000036823">
    <property type="expression patterns" value="Expressed in 2-cell stage embryo and 3 other cell types or tissues"/>
</dbReference>
<accession>A0A6I8QP65</accession>
<dbReference type="OrthoDB" id="9382530at2759"/>
<evidence type="ECO:0000313" key="6">
    <source>
        <dbReference type="Xenbase" id="XB-GENE-6462793"/>
    </source>
</evidence>
<feature type="transmembrane region" description="Helical" evidence="2">
    <location>
        <begin position="263"/>
        <end position="285"/>
    </location>
</feature>
<proteinExistence type="predicted"/>
<keyword evidence="2" id="KW-0472">Membrane</keyword>
<dbReference type="Pfam" id="PF15817">
    <property type="entry name" value="TMEM40"/>
    <property type="match status" value="1"/>
</dbReference>
<reference evidence="3" key="2">
    <citation type="submission" date="2020-05" db="UniProtKB">
        <authorList>
            <consortium name="Ensembl"/>
        </authorList>
    </citation>
    <scope>IDENTIFICATION</scope>
</reference>
<dbReference type="OMA" id="HNEERYG"/>
<evidence type="ECO:0000313" key="3">
    <source>
        <dbReference type="Ensembl" id="ENSXETP00000070265"/>
    </source>
</evidence>
<dbReference type="GeneID" id="100485302"/>
<dbReference type="GeneTree" id="ENSGT00390000017530"/>
<evidence type="ECO:0000313" key="4">
    <source>
        <dbReference type="Proteomes" id="UP000008143"/>
    </source>
</evidence>
<dbReference type="PANTHER" id="PTHR16108">
    <property type="match status" value="1"/>
</dbReference>
<feature type="region of interest" description="Disordered" evidence="1">
    <location>
        <begin position="142"/>
        <end position="215"/>
    </location>
</feature>
<dbReference type="AGR" id="Xenbase:XB-GENE-6462793"/>
<keyword evidence="2" id="KW-1133">Transmembrane helix</keyword>
<dbReference type="InterPro" id="IPR011029">
    <property type="entry name" value="DEATH-like_dom_sf"/>
</dbReference>
<protein>
    <submittedName>
        <fullName evidence="3 5">Transmembrane protein 40</fullName>
    </submittedName>
</protein>
<dbReference type="Gene3D" id="1.10.533.10">
    <property type="entry name" value="Death Domain, Fas"/>
    <property type="match status" value="1"/>
</dbReference>
<dbReference type="RefSeq" id="XP_031757126.1">
    <property type="nucleotide sequence ID" value="XM_031901266.1"/>
</dbReference>
<reference evidence="3" key="1">
    <citation type="journal article" date="2010" name="Science">
        <title>The genome of the Western clawed frog Xenopus tropicalis.</title>
        <authorList>
            <person name="Hellsten U."/>
            <person name="Harland R.M."/>
            <person name="Gilchrist M.J."/>
            <person name="Hendrix D."/>
            <person name="Jurka J."/>
            <person name="Kapitonov V."/>
            <person name="Ovcharenko I."/>
            <person name="Putnam N.H."/>
            <person name="Shu S."/>
            <person name="Taher L."/>
            <person name="Blitz I.L."/>
            <person name="Blumberg B."/>
            <person name="Dichmann D.S."/>
            <person name="Dubchak I."/>
            <person name="Amaya E."/>
            <person name="Detter J.C."/>
            <person name="Fletcher R."/>
            <person name="Gerhard D.S."/>
            <person name="Goodstein D."/>
            <person name="Graves T."/>
            <person name="Grigoriev I.V."/>
            <person name="Grimwood J."/>
            <person name="Kawashima T."/>
            <person name="Lindquist E."/>
            <person name="Lucas S.M."/>
            <person name="Mead P.E."/>
            <person name="Mitros T."/>
            <person name="Ogino H."/>
            <person name="Ohta Y."/>
            <person name="Poliakov A.V."/>
            <person name="Pollet N."/>
            <person name="Robert J."/>
            <person name="Salamov A."/>
            <person name="Sater A.K."/>
            <person name="Schmutz J."/>
            <person name="Terry A."/>
            <person name="Vize P.D."/>
            <person name="Warren W.C."/>
            <person name="Wells D."/>
            <person name="Wills A."/>
            <person name="Wilson R.K."/>
            <person name="Zimmerman L.B."/>
            <person name="Zorn A.M."/>
            <person name="Grainger R."/>
            <person name="Grammer T."/>
            <person name="Khokha M.K."/>
            <person name="Richardson P.M."/>
            <person name="Rokhsar D.S."/>
        </authorList>
    </citation>
    <scope>NUCLEOTIDE SEQUENCE [LARGE SCALE GENOMIC DNA]</scope>
    <source>
        <strain evidence="3">Nigerian</strain>
    </source>
</reference>